<feature type="transmembrane region" description="Helical" evidence="6">
    <location>
        <begin position="72"/>
        <end position="95"/>
    </location>
</feature>
<keyword evidence="4 6" id="KW-0472">Membrane</keyword>
<evidence type="ECO:0000256" key="3">
    <source>
        <dbReference type="ARBA" id="ARBA00022989"/>
    </source>
</evidence>
<gene>
    <name evidence="8" type="ORF">GCM10010393_38180</name>
</gene>
<name>A0ABN3ML54_9ACTN</name>
<keyword evidence="5" id="KW-0046">Antibiotic resistance</keyword>
<dbReference type="PANTHER" id="PTHR42718">
    <property type="entry name" value="MAJOR FACILITATOR SUPERFAMILY MULTIDRUG TRANSPORTER MFSC"/>
    <property type="match status" value="1"/>
</dbReference>
<comment type="subcellular location">
    <subcellularLocation>
        <location evidence="1">Cell membrane</location>
        <topology evidence="1">Multi-pass membrane protein</topology>
    </subcellularLocation>
</comment>
<comment type="caution">
    <text evidence="8">The sequence shown here is derived from an EMBL/GenBank/DDBJ whole genome shotgun (WGS) entry which is preliminary data.</text>
</comment>
<feature type="domain" description="Major facilitator superfamily (MFS) profile" evidence="7">
    <location>
        <begin position="1"/>
        <end position="162"/>
    </location>
</feature>
<keyword evidence="3 6" id="KW-1133">Transmembrane helix</keyword>
<feature type="transmembrane region" description="Helical" evidence="6">
    <location>
        <begin position="12"/>
        <end position="34"/>
    </location>
</feature>
<evidence type="ECO:0000256" key="5">
    <source>
        <dbReference type="ARBA" id="ARBA00023251"/>
    </source>
</evidence>
<dbReference type="Gene3D" id="1.20.1250.20">
    <property type="entry name" value="MFS general substrate transporter like domains"/>
    <property type="match status" value="1"/>
</dbReference>
<evidence type="ECO:0000313" key="9">
    <source>
        <dbReference type="Proteomes" id="UP001499942"/>
    </source>
</evidence>
<feature type="transmembrane region" description="Helical" evidence="6">
    <location>
        <begin position="140"/>
        <end position="161"/>
    </location>
</feature>
<proteinExistence type="predicted"/>
<evidence type="ECO:0000256" key="4">
    <source>
        <dbReference type="ARBA" id="ARBA00023136"/>
    </source>
</evidence>
<organism evidence="8 9">
    <name type="scientific">Streptomyces gobitricini</name>
    <dbReference type="NCBI Taxonomy" id="68211"/>
    <lineage>
        <taxon>Bacteria</taxon>
        <taxon>Bacillati</taxon>
        <taxon>Actinomycetota</taxon>
        <taxon>Actinomycetes</taxon>
        <taxon>Kitasatosporales</taxon>
        <taxon>Streptomycetaceae</taxon>
        <taxon>Streptomyces</taxon>
    </lineage>
</organism>
<evidence type="ECO:0000256" key="6">
    <source>
        <dbReference type="SAM" id="Phobius"/>
    </source>
</evidence>
<evidence type="ECO:0000313" key="8">
    <source>
        <dbReference type="EMBL" id="GAA2502144.1"/>
    </source>
</evidence>
<dbReference type="InterPro" id="IPR020846">
    <property type="entry name" value="MFS_dom"/>
</dbReference>
<keyword evidence="2 6" id="KW-0812">Transmembrane</keyword>
<reference evidence="8 9" key="1">
    <citation type="journal article" date="2019" name="Int. J. Syst. Evol. Microbiol.">
        <title>The Global Catalogue of Microorganisms (GCM) 10K type strain sequencing project: providing services to taxonomists for standard genome sequencing and annotation.</title>
        <authorList>
            <consortium name="The Broad Institute Genomics Platform"/>
            <consortium name="The Broad Institute Genome Sequencing Center for Infectious Disease"/>
            <person name="Wu L."/>
            <person name="Ma J."/>
        </authorList>
    </citation>
    <scope>NUCLEOTIDE SEQUENCE [LARGE SCALE GENOMIC DNA]</scope>
    <source>
        <strain evidence="8 9">JCM 5062</strain>
    </source>
</reference>
<dbReference type="PROSITE" id="PS50850">
    <property type="entry name" value="MFS"/>
    <property type="match status" value="1"/>
</dbReference>
<keyword evidence="9" id="KW-1185">Reference proteome</keyword>
<dbReference type="SUPFAM" id="SSF103473">
    <property type="entry name" value="MFS general substrate transporter"/>
    <property type="match status" value="1"/>
</dbReference>
<dbReference type="InterPro" id="IPR036259">
    <property type="entry name" value="MFS_trans_sf"/>
</dbReference>
<accession>A0ABN3ML54</accession>
<dbReference type="RefSeq" id="WP_344362764.1">
    <property type="nucleotide sequence ID" value="NZ_BAAASR010000020.1"/>
</dbReference>
<evidence type="ECO:0000256" key="1">
    <source>
        <dbReference type="ARBA" id="ARBA00004651"/>
    </source>
</evidence>
<evidence type="ECO:0000259" key="7">
    <source>
        <dbReference type="PROSITE" id="PS50850"/>
    </source>
</evidence>
<dbReference type="EMBL" id="BAAASR010000020">
    <property type="protein sequence ID" value="GAA2502144.1"/>
    <property type="molecule type" value="Genomic_DNA"/>
</dbReference>
<dbReference type="Proteomes" id="UP001499942">
    <property type="component" value="Unassembled WGS sequence"/>
</dbReference>
<sequence>MQDGLGLTPGEAAAGFVAAPLGEMGGAWLAMNLVARYGRAVPQAGALVAAAGLSGYHHLVTAQGAGMGTMAAAAPMLVVGLGLGMIGTPLADLTLGKVAHHHAGSASGLFNTATQLGIALGTALTTVVFFTHISTGARGAAVSTAFAGSLWYVVVTLDMMWR</sequence>
<protein>
    <recommendedName>
        <fullName evidence="7">Major facilitator superfamily (MFS) profile domain-containing protein</fullName>
    </recommendedName>
</protein>
<evidence type="ECO:0000256" key="2">
    <source>
        <dbReference type="ARBA" id="ARBA00022692"/>
    </source>
</evidence>
<feature type="transmembrane region" description="Helical" evidence="6">
    <location>
        <begin position="116"/>
        <end position="134"/>
    </location>
</feature>
<dbReference type="PANTHER" id="PTHR42718:SF39">
    <property type="entry name" value="ACTINORHODIN TRANSPORTER-RELATED"/>
    <property type="match status" value="1"/>
</dbReference>